<dbReference type="PANTHER" id="PTHR11814">
    <property type="entry name" value="SULFATE TRANSPORTER"/>
    <property type="match status" value="1"/>
</dbReference>
<dbReference type="CDD" id="cd07042">
    <property type="entry name" value="STAS_SulP_like_sulfate_transporter"/>
    <property type="match status" value="1"/>
</dbReference>
<dbReference type="SUPFAM" id="SSF52091">
    <property type="entry name" value="SpoIIaa-like"/>
    <property type="match status" value="1"/>
</dbReference>
<gene>
    <name evidence="7" type="primary">bicA</name>
    <name evidence="7" type="ORF">MiAbW_01072</name>
</gene>
<proteinExistence type="predicted"/>
<feature type="transmembrane region" description="Helical" evidence="5">
    <location>
        <begin position="114"/>
        <end position="135"/>
    </location>
</feature>
<dbReference type="AlphaFoldDB" id="A0A5J4F6E7"/>
<dbReference type="InterPro" id="IPR011547">
    <property type="entry name" value="SLC26A/SulP_dom"/>
</dbReference>
<feature type="transmembrane region" description="Helical" evidence="5">
    <location>
        <begin position="147"/>
        <end position="166"/>
    </location>
</feature>
<dbReference type="Pfam" id="PF00916">
    <property type="entry name" value="Sulfate_transp"/>
    <property type="match status" value="1"/>
</dbReference>
<feature type="transmembrane region" description="Helical" evidence="5">
    <location>
        <begin position="262"/>
        <end position="290"/>
    </location>
</feature>
<feature type="transmembrane region" description="Helical" evidence="5">
    <location>
        <begin position="223"/>
        <end position="242"/>
    </location>
</feature>
<dbReference type="Pfam" id="PF01740">
    <property type="entry name" value="STAS"/>
    <property type="match status" value="1"/>
</dbReference>
<feature type="domain" description="STAS" evidence="6">
    <location>
        <begin position="466"/>
        <end position="566"/>
    </location>
</feature>
<dbReference type="InterPro" id="IPR036513">
    <property type="entry name" value="STAS_dom_sf"/>
</dbReference>
<feature type="transmembrane region" description="Helical" evidence="5">
    <location>
        <begin position="398"/>
        <end position="426"/>
    </location>
</feature>
<sequence>MSIKAGLSTAGFVVAKNPLLSWILMEITNRIHFDNLRGDIFGGLTAAIVSLPLALAFGVASGAGAIAGLYGAVCVGFFAALFGGTPTLISEPTGPMTVVMTAIVASLTAKNPELGLPMAFTVVMLAGIFQILFGIFKMGKYITLMPYSVISGFMSGIGVILIILQIPPFLGQAAPKGGVLGTVQKIPELLSNINPPEAILGAITLAIIFLMPSKFKRFVPPQLLALVIGTLISLFFFQGAEIRRIGDIPVGLPTLQMPTFSAAQMITMLVDGAVLGMLGCIDTLLTAVIADSLTRTEHKSNKELIGQGIGNLVSGICGGLPGAGATMGTVVNIQTGATTALSGITRALILLVVVLWAAGLTKSIPMAVLAGIALKVGIDILDWSFLKRSHKISLKGTLIMYGVLLLTVFVDLIVAVGVGVFIANILTIDRLSELQAQEVKTITDNDDEILLSPEEKRLLNQANGRIILFYLSGPMIFGVSKAIAREHTAMKEADVLIVDLSDVPLLGVTASLAIENAIKDAIDKGLQVFIVGATSKIQHRLERLGILAQLPPDHVLMDRTIALQQAVTFVKTHPHQEPEDFEVNQGVYPT</sequence>
<accession>A0A5J4F6E7</accession>
<evidence type="ECO:0000256" key="4">
    <source>
        <dbReference type="ARBA" id="ARBA00023136"/>
    </source>
</evidence>
<evidence type="ECO:0000256" key="2">
    <source>
        <dbReference type="ARBA" id="ARBA00022692"/>
    </source>
</evidence>
<feature type="transmembrane region" description="Helical" evidence="5">
    <location>
        <begin position="40"/>
        <end position="60"/>
    </location>
</feature>
<evidence type="ECO:0000313" key="8">
    <source>
        <dbReference type="Proteomes" id="UP000376575"/>
    </source>
</evidence>
<keyword evidence="2 5" id="KW-0812">Transmembrane</keyword>
<feature type="transmembrane region" description="Helical" evidence="5">
    <location>
        <begin position="337"/>
        <end position="358"/>
    </location>
</feature>
<dbReference type="GO" id="GO:0016020">
    <property type="term" value="C:membrane"/>
    <property type="evidence" value="ECO:0007669"/>
    <property type="project" value="UniProtKB-SubCell"/>
</dbReference>
<organism evidence="7 8">
    <name type="scientific">Microcystis aeruginosa NIES-4325</name>
    <dbReference type="NCBI Taxonomy" id="2569534"/>
    <lineage>
        <taxon>Bacteria</taxon>
        <taxon>Bacillati</taxon>
        <taxon>Cyanobacteriota</taxon>
        <taxon>Cyanophyceae</taxon>
        <taxon>Oscillatoriophycideae</taxon>
        <taxon>Chroococcales</taxon>
        <taxon>Microcystaceae</taxon>
        <taxon>Microcystis</taxon>
    </lineage>
</organism>
<evidence type="ECO:0000256" key="3">
    <source>
        <dbReference type="ARBA" id="ARBA00022989"/>
    </source>
</evidence>
<evidence type="ECO:0000259" key="6">
    <source>
        <dbReference type="PROSITE" id="PS50801"/>
    </source>
</evidence>
<dbReference type="GO" id="GO:0055085">
    <property type="term" value="P:transmembrane transport"/>
    <property type="evidence" value="ECO:0007669"/>
    <property type="project" value="InterPro"/>
</dbReference>
<name>A0A5J4F6E7_MICAE</name>
<reference evidence="7 8" key="1">
    <citation type="journal article" date="2019" name="FEMS Microbiol. Lett.">
        <title>A novel salt-tolerant genotype illuminates the sucrose gene evolution in freshwater bloom-forming cyanobacterium Microcystis aeruginosa.</title>
        <authorList>
            <person name="Tanabe Y."/>
            <person name="Yamaguchi H."/>
            <person name="Sano T."/>
            <person name="Kawachi M."/>
        </authorList>
    </citation>
    <scope>NUCLEOTIDE SEQUENCE [LARGE SCALE GENOMIC DNA]</scope>
    <source>
        <strain evidence="7 8">NIES-4325</strain>
    </source>
</reference>
<dbReference type="Proteomes" id="UP000376575">
    <property type="component" value="Unassembled WGS sequence"/>
</dbReference>
<keyword evidence="3 5" id="KW-1133">Transmembrane helix</keyword>
<feature type="transmembrane region" description="Helical" evidence="5">
    <location>
        <begin position="67"/>
        <end position="89"/>
    </location>
</feature>
<dbReference type="PROSITE" id="PS50801">
    <property type="entry name" value="STAS"/>
    <property type="match status" value="1"/>
</dbReference>
<evidence type="ECO:0000256" key="5">
    <source>
        <dbReference type="SAM" id="Phobius"/>
    </source>
</evidence>
<evidence type="ECO:0000313" key="7">
    <source>
        <dbReference type="EMBL" id="GEA26519.1"/>
    </source>
</evidence>
<feature type="transmembrane region" description="Helical" evidence="5">
    <location>
        <begin position="364"/>
        <end position="386"/>
    </location>
</feature>
<dbReference type="EMBL" id="BJKP01000007">
    <property type="protein sequence ID" value="GEA26519.1"/>
    <property type="molecule type" value="Genomic_DNA"/>
</dbReference>
<dbReference type="Gene3D" id="3.30.750.24">
    <property type="entry name" value="STAS domain"/>
    <property type="match status" value="1"/>
</dbReference>
<keyword evidence="4 5" id="KW-0472">Membrane</keyword>
<evidence type="ECO:0000256" key="1">
    <source>
        <dbReference type="ARBA" id="ARBA00004141"/>
    </source>
</evidence>
<comment type="caution">
    <text evidence="7">The sequence shown here is derived from an EMBL/GenBank/DDBJ whole genome shotgun (WGS) entry which is preliminary data.</text>
</comment>
<comment type="subcellular location">
    <subcellularLocation>
        <location evidence="1">Membrane</location>
        <topology evidence="1">Multi-pass membrane protein</topology>
    </subcellularLocation>
</comment>
<protein>
    <submittedName>
        <fullName evidence="7">Bicarbonate transporter BicA</fullName>
    </submittedName>
</protein>
<dbReference type="InterPro" id="IPR001902">
    <property type="entry name" value="SLC26A/SulP_fam"/>
</dbReference>
<dbReference type="InterPro" id="IPR002645">
    <property type="entry name" value="STAS_dom"/>
</dbReference>